<protein>
    <submittedName>
        <fullName evidence="2">Uncharacterized protein</fullName>
    </submittedName>
</protein>
<gene>
    <name evidence="2" type="ORF">KIL84_000639</name>
</gene>
<evidence type="ECO:0000256" key="1">
    <source>
        <dbReference type="SAM" id="MobiDB-lite"/>
    </source>
</evidence>
<accession>A0A9D3WWZ0</accession>
<proteinExistence type="predicted"/>
<evidence type="ECO:0000313" key="2">
    <source>
        <dbReference type="EMBL" id="KAH1169654.1"/>
    </source>
</evidence>
<comment type="caution">
    <text evidence="2">The sequence shown here is derived from an EMBL/GenBank/DDBJ whole genome shotgun (WGS) entry which is preliminary data.</text>
</comment>
<reference evidence="2" key="1">
    <citation type="submission" date="2021-09" db="EMBL/GenBank/DDBJ databases">
        <title>The genome of Mauremys mutica provides insights into the evolution of semi-aquatic lifestyle.</title>
        <authorList>
            <person name="Gong S."/>
            <person name="Gao Y."/>
        </authorList>
    </citation>
    <scope>NUCLEOTIDE SEQUENCE</scope>
    <source>
        <strain evidence="2">MM-2020</strain>
        <tissue evidence="2">Muscle</tissue>
    </source>
</reference>
<organism evidence="2 3">
    <name type="scientific">Mauremys mutica</name>
    <name type="common">yellowpond turtle</name>
    <dbReference type="NCBI Taxonomy" id="74926"/>
    <lineage>
        <taxon>Eukaryota</taxon>
        <taxon>Metazoa</taxon>
        <taxon>Chordata</taxon>
        <taxon>Craniata</taxon>
        <taxon>Vertebrata</taxon>
        <taxon>Euteleostomi</taxon>
        <taxon>Archelosauria</taxon>
        <taxon>Testudinata</taxon>
        <taxon>Testudines</taxon>
        <taxon>Cryptodira</taxon>
        <taxon>Durocryptodira</taxon>
        <taxon>Testudinoidea</taxon>
        <taxon>Geoemydidae</taxon>
        <taxon>Geoemydinae</taxon>
        <taxon>Mauremys</taxon>
    </lineage>
</organism>
<keyword evidence="3" id="KW-1185">Reference proteome</keyword>
<dbReference type="Proteomes" id="UP000827986">
    <property type="component" value="Unassembled WGS sequence"/>
</dbReference>
<name>A0A9D3WWZ0_9SAUR</name>
<sequence>MAHPPGVTIQGRRSSQFKGSKGEKETGKAGLPPSTPSPAIHLSLWDNSSAVWEKKSINIILTENGIFYKRIFTESVCFPQTFSFFLSENQEAKGSNPDHYAAML</sequence>
<dbReference type="EMBL" id="JAHDVG010000484">
    <property type="protein sequence ID" value="KAH1169654.1"/>
    <property type="molecule type" value="Genomic_DNA"/>
</dbReference>
<feature type="region of interest" description="Disordered" evidence="1">
    <location>
        <begin position="1"/>
        <end position="37"/>
    </location>
</feature>
<evidence type="ECO:0000313" key="3">
    <source>
        <dbReference type="Proteomes" id="UP000827986"/>
    </source>
</evidence>
<dbReference type="AlphaFoldDB" id="A0A9D3WWZ0"/>